<feature type="compositionally biased region" description="Basic and acidic residues" evidence="1">
    <location>
        <begin position="234"/>
        <end position="259"/>
    </location>
</feature>
<feature type="compositionally biased region" description="Basic and acidic residues" evidence="1">
    <location>
        <begin position="399"/>
        <end position="408"/>
    </location>
</feature>
<evidence type="ECO:0000313" key="2">
    <source>
        <dbReference type="EMBL" id="ODQ46913.1"/>
    </source>
</evidence>
<organism evidence="2 3">
    <name type="scientific">Pichia membranifaciens NRRL Y-2026</name>
    <dbReference type="NCBI Taxonomy" id="763406"/>
    <lineage>
        <taxon>Eukaryota</taxon>
        <taxon>Fungi</taxon>
        <taxon>Dikarya</taxon>
        <taxon>Ascomycota</taxon>
        <taxon>Saccharomycotina</taxon>
        <taxon>Pichiomycetes</taxon>
        <taxon>Pichiales</taxon>
        <taxon>Pichiaceae</taxon>
        <taxon>Pichia</taxon>
    </lineage>
</organism>
<feature type="region of interest" description="Disordered" evidence="1">
    <location>
        <begin position="439"/>
        <end position="562"/>
    </location>
</feature>
<evidence type="ECO:0000313" key="3">
    <source>
        <dbReference type="Proteomes" id="UP000094455"/>
    </source>
</evidence>
<dbReference type="GeneID" id="30178004"/>
<dbReference type="STRING" id="763406.A0A1E3NN89"/>
<sequence length="767" mass="86360">MLGLKAAATRHKGRRPDDTTRPKDIPGFSKWITSEVYIEDKIAESSLEQLAMNMIENIEWINEAVYDVTSNVTGISLSDEEVDEEVKSDLKNKNSDDEDHHLKNNAKEQGGRERGKESDDILLRTADNSILLLKSPRRIREQKSSPIQQVRRREIELIKDTTALVLGSKDYETSLRRTEREEDSLRPNVVVKTEEAEEIDEPMLNLEDSFELISRDIRKSFAAKQKTTAMQEFLPEKREEQEKEDAFKNEDEPYNDIRTDIGTSNAAYTKSSSKKSSSAEPLHNPKVKSPEDEIKELSRLIDGVNDDLLSDAEDEDLSIELDKLEKIELSHLKKKPTLQGYKSPIKFSEMPMIEPLTLESSRKKSMRKTLEQQRQLFSARKSNSHRSSNTQMTTIFDEDGSKRTRESHTFQLNPLPNEMFSVGNTSVDEPTIKLDRNFTKSLQTVKSPEKSSIRAQSTESGKHDLFSRLMQPTEASKQRIRESSLSPKKAQRTNVKSSPKVDSQTTPASQAEDDGLRHKSENKASEASMIPSALKVLEAPKGAGNRARIPSPVKRQVPLTKKSLKSSANYEQLYGGKKLESDADVASGRFYQETLGLSKKRVVSESKIPTVSSISERRRLKSMSKGNSRLNSQVEPKSTKTPQHTRDTRRGATSANENMNENILPDVIPCIPSENEAADDEHDDGHLNARRSAADAGDDWTSEKSILRQLKLQLKTNPGPIFGPISAVDCDKLFGKKFGPGMNITWDSKDRLGAAETDAYERAMGWR</sequence>
<feature type="compositionally biased region" description="Basic and acidic residues" evidence="1">
    <location>
        <begin position="514"/>
        <end position="524"/>
    </location>
</feature>
<evidence type="ECO:0008006" key="4">
    <source>
        <dbReference type="Google" id="ProtNLM"/>
    </source>
</evidence>
<feature type="compositionally biased region" description="Basic and acidic residues" evidence="1">
    <location>
        <begin position="85"/>
        <end position="119"/>
    </location>
</feature>
<evidence type="ECO:0000256" key="1">
    <source>
        <dbReference type="SAM" id="MobiDB-lite"/>
    </source>
</evidence>
<feature type="compositionally biased region" description="Polar residues" evidence="1">
    <location>
        <begin position="492"/>
        <end position="509"/>
    </location>
</feature>
<dbReference type="EMBL" id="KV454003">
    <property type="protein sequence ID" value="ODQ46913.1"/>
    <property type="molecule type" value="Genomic_DNA"/>
</dbReference>
<dbReference type="RefSeq" id="XP_019018026.1">
    <property type="nucleotide sequence ID" value="XM_019161317.1"/>
</dbReference>
<gene>
    <name evidence="2" type="ORF">PICMEDRAFT_16720</name>
</gene>
<feature type="region of interest" description="Disordered" evidence="1">
    <location>
        <begin position="607"/>
        <end position="663"/>
    </location>
</feature>
<feature type="region of interest" description="Disordered" evidence="1">
    <location>
        <begin position="228"/>
        <end position="293"/>
    </location>
</feature>
<feature type="compositionally biased region" description="Basic and acidic residues" evidence="1">
    <location>
        <begin position="15"/>
        <end position="24"/>
    </location>
</feature>
<feature type="region of interest" description="Disordered" evidence="1">
    <location>
        <begin position="80"/>
        <end position="119"/>
    </location>
</feature>
<protein>
    <recommendedName>
        <fullName evidence="4">Inner centromere protein ARK-binding domain-containing protein</fullName>
    </recommendedName>
</protein>
<feature type="region of interest" description="Disordered" evidence="1">
    <location>
        <begin position="1"/>
        <end position="26"/>
    </location>
</feature>
<reference evidence="2 3" key="1">
    <citation type="journal article" date="2016" name="Proc. Natl. Acad. Sci. U.S.A.">
        <title>Comparative genomics of biotechnologically important yeasts.</title>
        <authorList>
            <person name="Riley R."/>
            <person name="Haridas S."/>
            <person name="Wolfe K.H."/>
            <person name="Lopes M.R."/>
            <person name="Hittinger C.T."/>
            <person name="Goeker M."/>
            <person name="Salamov A.A."/>
            <person name="Wisecaver J.H."/>
            <person name="Long T.M."/>
            <person name="Calvey C.H."/>
            <person name="Aerts A.L."/>
            <person name="Barry K.W."/>
            <person name="Choi C."/>
            <person name="Clum A."/>
            <person name="Coughlan A.Y."/>
            <person name="Deshpande S."/>
            <person name="Douglass A.P."/>
            <person name="Hanson S.J."/>
            <person name="Klenk H.-P."/>
            <person name="LaButti K.M."/>
            <person name="Lapidus A."/>
            <person name="Lindquist E.A."/>
            <person name="Lipzen A.M."/>
            <person name="Meier-Kolthoff J.P."/>
            <person name="Ohm R.A."/>
            <person name="Otillar R.P."/>
            <person name="Pangilinan J.L."/>
            <person name="Peng Y."/>
            <person name="Rokas A."/>
            <person name="Rosa C.A."/>
            <person name="Scheuner C."/>
            <person name="Sibirny A.A."/>
            <person name="Slot J.C."/>
            <person name="Stielow J.B."/>
            <person name="Sun H."/>
            <person name="Kurtzman C.P."/>
            <person name="Blackwell M."/>
            <person name="Grigoriev I.V."/>
            <person name="Jeffries T.W."/>
        </authorList>
    </citation>
    <scope>NUCLEOTIDE SEQUENCE [LARGE SCALE GENOMIC DNA]</scope>
    <source>
        <strain evidence="2 3">NRRL Y-2026</strain>
    </source>
</reference>
<dbReference type="OrthoDB" id="6123at2759"/>
<name>A0A1E3NN89_9ASCO</name>
<accession>A0A1E3NN89</accession>
<feature type="compositionally biased region" description="Polar residues" evidence="1">
    <location>
        <begin position="651"/>
        <end position="661"/>
    </location>
</feature>
<proteinExistence type="predicted"/>
<keyword evidence="3" id="KW-1185">Reference proteome</keyword>
<dbReference type="AlphaFoldDB" id="A0A1E3NN89"/>
<feature type="compositionally biased region" description="Polar residues" evidence="1">
    <location>
        <begin position="385"/>
        <end position="394"/>
    </location>
</feature>
<feature type="compositionally biased region" description="Polar residues" evidence="1">
    <location>
        <begin position="624"/>
        <end position="642"/>
    </location>
</feature>
<feature type="region of interest" description="Disordered" evidence="1">
    <location>
        <begin position="361"/>
        <end position="426"/>
    </location>
</feature>
<dbReference type="Proteomes" id="UP000094455">
    <property type="component" value="Unassembled WGS sequence"/>
</dbReference>